<organism evidence="2 3">
    <name type="scientific">Ferrimonas marina</name>
    <dbReference type="NCBI Taxonomy" id="299255"/>
    <lineage>
        <taxon>Bacteria</taxon>
        <taxon>Pseudomonadati</taxon>
        <taxon>Pseudomonadota</taxon>
        <taxon>Gammaproteobacteria</taxon>
        <taxon>Alteromonadales</taxon>
        <taxon>Ferrimonadaceae</taxon>
        <taxon>Ferrimonas</taxon>
    </lineage>
</organism>
<evidence type="ECO:0000256" key="1">
    <source>
        <dbReference type="SAM" id="SignalP"/>
    </source>
</evidence>
<dbReference type="STRING" id="299255.SAMN02745129_2032"/>
<dbReference type="Proteomes" id="UP000184268">
    <property type="component" value="Unassembled WGS sequence"/>
</dbReference>
<reference evidence="2 3" key="1">
    <citation type="submission" date="2016-11" db="EMBL/GenBank/DDBJ databases">
        <authorList>
            <person name="Jaros S."/>
            <person name="Januszkiewicz K."/>
            <person name="Wedrychowicz H."/>
        </authorList>
    </citation>
    <scope>NUCLEOTIDE SEQUENCE [LARGE SCALE GENOMIC DNA]</scope>
    <source>
        <strain evidence="2 3">DSM 16917</strain>
    </source>
</reference>
<accession>A0A1M5T7T6</accession>
<dbReference type="EMBL" id="FQXG01000003">
    <property type="protein sequence ID" value="SHH46756.1"/>
    <property type="molecule type" value="Genomic_DNA"/>
</dbReference>
<dbReference type="RefSeq" id="WP_067663534.1">
    <property type="nucleotide sequence ID" value="NZ_FQXG01000003.1"/>
</dbReference>
<gene>
    <name evidence="2" type="ORF">SAMN02745129_2032</name>
</gene>
<dbReference type="Pfam" id="PF13729">
    <property type="entry name" value="TraF_2"/>
    <property type="match status" value="1"/>
</dbReference>
<feature type="signal peptide" evidence="1">
    <location>
        <begin position="1"/>
        <end position="21"/>
    </location>
</feature>
<dbReference type="AlphaFoldDB" id="A0A1M5T7T6"/>
<evidence type="ECO:0000313" key="2">
    <source>
        <dbReference type="EMBL" id="SHH46756.1"/>
    </source>
</evidence>
<keyword evidence="1" id="KW-0732">Signal</keyword>
<dbReference type="Gene3D" id="2.40.160.60">
    <property type="entry name" value="Outer membrane protein transport protein (OMPP1/FadL/TodX)"/>
    <property type="match status" value="1"/>
</dbReference>
<sequence length="382" mass="41762">MKYTVRVALAAAVVLSANAGASDLLDARTAAIGGAGVAAGNHLSAPIHNPALVATYGAEDDFAIAFPAFALSLQDEADLLDGIDTFQEAHEQLKAGNPDPNLPQDWADSLIALDGQKANLKGAVGLFVALPNKYLSSNFFMAGQLNAYTRASVDENDITQLDPTNPVVNSYGEVFATAKTDIGIAFAKGIQLADHRIAFGFSPKFQQLHAYNYLVTIDNFDSNNYKNDENSVEDSFFNYDLGMIYEYGEHWRVALAGKDMISRNVISADHGFGGFEYKVERMTTLGTAYDHGRVLITADLDLESRKDIFGQEEKYLRTGVEWQAFRKAAIRAGYAHDLKDTHKDRFTLGLGINIHGPAYLDLVTSYDLDERYGAGIVMSAWF</sequence>
<evidence type="ECO:0000313" key="3">
    <source>
        <dbReference type="Proteomes" id="UP000184268"/>
    </source>
</evidence>
<dbReference type="InterPro" id="IPR032811">
    <property type="entry name" value="Put_conjugal_transfer"/>
</dbReference>
<proteinExistence type="predicted"/>
<protein>
    <submittedName>
        <fullName evidence="2">Plasmid transfer operon, TraF, protein</fullName>
    </submittedName>
</protein>
<keyword evidence="3" id="KW-1185">Reference proteome</keyword>
<name>A0A1M5T7T6_9GAMM</name>
<dbReference type="OrthoDB" id="6077588at2"/>
<dbReference type="SUPFAM" id="SSF56935">
    <property type="entry name" value="Porins"/>
    <property type="match status" value="1"/>
</dbReference>
<feature type="chain" id="PRO_5009913877" evidence="1">
    <location>
        <begin position="22"/>
        <end position="382"/>
    </location>
</feature>